<accession>A0AAV4PIF0</accession>
<keyword evidence="1" id="KW-0472">Membrane</keyword>
<dbReference type="Proteomes" id="UP001054837">
    <property type="component" value="Unassembled WGS sequence"/>
</dbReference>
<keyword evidence="1" id="KW-1133">Transmembrane helix</keyword>
<keyword evidence="3" id="KW-1185">Reference proteome</keyword>
<feature type="transmembrane region" description="Helical" evidence="1">
    <location>
        <begin position="20"/>
        <end position="45"/>
    </location>
</feature>
<reference evidence="2 3" key="1">
    <citation type="submission" date="2021-06" db="EMBL/GenBank/DDBJ databases">
        <title>Caerostris darwini draft genome.</title>
        <authorList>
            <person name="Kono N."/>
            <person name="Arakawa K."/>
        </authorList>
    </citation>
    <scope>NUCLEOTIDE SEQUENCE [LARGE SCALE GENOMIC DNA]</scope>
</reference>
<comment type="caution">
    <text evidence="2">The sequence shown here is derived from an EMBL/GenBank/DDBJ whole genome shotgun (WGS) entry which is preliminary data.</text>
</comment>
<keyword evidence="1" id="KW-0812">Transmembrane</keyword>
<organism evidence="2 3">
    <name type="scientific">Caerostris darwini</name>
    <dbReference type="NCBI Taxonomy" id="1538125"/>
    <lineage>
        <taxon>Eukaryota</taxon>
        <taxon>Metazoa</taxon>
        <taxon>Ecdysozoa</taxon>
        <taxon>Arthropoda</taxon>
        <taxon>Chelicerata</taxon>
        <taxon>Arachnida</taxon>
        <taxon>Araneae</taxon>
        <taxon>Araneomorphae</taxon>
        <taxon>Entelegynae</taxon>
        <taxon>Araneoidea</taxon>
        <taxon>Araneidae</taxon>
        <taxon>Caerostris</taxon>
    </lineage>
</organism>
<gene>
    <name evidence="2" type="ORF">CDAR_392651</name>
</gene>
<sequence length="73" mass="8476">MQSWLKELDGQLLTVTHFSNFLGFNFLLFTITNIPSFSSLITWLFQESLRPQDALSLQDGAVYLYRTISGTRW</sequence>
<evidence type="ECO:0000313" key="3">
    <source>
        <dbReference type="Proteomes" id="UP001054837"/>
    </source>
</evidence>
<protein>
    <submittedName>
        <fullName evidence="2">Uncharacterized protein</fullName>
    </submittedName>
</protein>
<proteinExistence type="predicted"/>
<dbReference type="EMBL" id="BPLQ01002909">
    <property type="protein sequence ID" value="GIX96409.1"/>
    <property type="molecule type" value="Genomic_DNA"/>
</dbReference>
<dbReference type="AlphaFoldDB" id="A0AAV4PIF0"/>
<evidence type="ECO:0000256" key="1">
    <source>
        <dbReference type="SAM" id="Phobius"/>
    </source>
</evidence>
<name>A0AAV4PIF0_9ARAC</name>
<evidence type="ECO:0000313" key="2">
    <source>
        <dbReference type="EMBL" id="GIX96409.1"/>
    </source>
</evidence>